<name>A0A7R9HKH1_9NEOP</name>
<feature type="compositionally biased region" description="Polar residues" evidence="2">
    <location>
        <begin position="1"/>
        <end position="37"/>
    </location>
</feature>
<dbReference type="PROSITE" id="PS00352">
    <property type="entry name" value="CSD_1"/>
    <property type="match status" value="1"/>
</dbReference>
<dbReference type="AlphaFoldDB" id="A0A7R9HKH1"/>
<accession>A0A7R9HKH1</accession>
<evidence type="ECO:0000256" key="2">
    <source>
        <dbReference type="SAM" id="MobiDB-lite"/>
    </source>
</evidence>
<organism evidence="4">
    <name type="scientific">Timema monikensis</name>
    <dbReference type="NCBI Taxonomy" id="170555"/>
    <lineage>
        <taxon>Eukaryota</taxon>
        <taxon>Metazoa</taxon>
        <taxon>Ecdysozoa</taxon>
        <taxon>Arthropoda</taxon>
        <taxon>Hexapoda</taxon>
        <taxon>Insecta</taxon>
        <taxon>Pterygota</taxon>
        <taxon>Neoptera</taxon>
        <taxon>Polyneoptera</taxon>
        <taxon>Phasmatodea</taxon>
        <taxon>Timematodea</taxon>
        <taxon>Timematoidea</taxon>
        <taxon>Timematidae</taxon>
        <taxon>Timema</taxon>
    </lineage>
</organism>
<dbReference type="Pfam" id="PF00313">
    <property type="entry name" value="CSD"/>
    <property type="match status" value="1"/>
</dbReference>
<feature type="region of interest" description="Disordered" evidence="2">
    <location>
        <begin position="1"/>
        <end position="83"/>
    </location>
</feature>
<dbReference type="InterPro" id="IPR002059">
    <property type="entry name" value="CSP_DNA-bd"/>
</dbReference>
<dbReference type="EMBL" id="OB792997">
    <property type="protein sequence ID" value="CAD7425627.1"/>
    <property type="molecule type" value="Genomic_DNA"/>
</dbReference>
<dbReference type="InterPro" id="IPR011129">
    <property type="entry name" value="CSD"/>
</dbReference>
<dbReference type="InterPro" id="IPR052069">
    <property type="entry name" value="Ca-reg_mRNA-binding_domain"/>
</dbReference>
<evidence type="ECO:0000256" key="1">
    <source>
        <dbReference type="ARBA" id="ARBA00022553"/>
    </source>
</evidence>
<dbReference type="SUPFAM" id="SSF50249">
    <property type="entry name" value="Nucleic acid-binding proteins"/>
    <property type="match status" value="1"/>
</dbReference>
<dbReference type="CDD" id="cd04458">
    <property type="entry name" value="CSP_CDS"/>
    <property type="match status" value="1"/>
</dbReference>
<evidence type="ECO:0000313" key="4">
    <source>
        <dbReference type="EMBL" id="CAD7425627.1"/>
    </source>
</evidence>
<keyword evidence="1" id="KW-0597">Phosphoprotein</keyword>
<sequence length="167" mass="18346">MASLVLTDSSQPTSDSQHLVLKSSTMSEPQKSPSVTGSTSSLLSPDSPSSHPKLQVPSPIITRRTRTDSTSARAFENPQERGTVKAFSRSKGHGFITPQRGGEDIFVHISDIEGEYVPLPGDEVQFRLCPIPPKFEKFQAVHVHITNLTPEVHIRWDCPQSDESLIS</sequence>
<gene>
    <name evidence="4" type="ORF">TMSB3V08_LOCUS2533</name>
</gene>
<dbReference type="PROSITE" id="PS51857">
    <property type="entry name" value="CSD_2"/>
    <property type="match status" value="1"/>
</dbReference>
<dbReference type="InterPro" id="IPR019844">
    <property type="entry name" value="CSD_CS"/>
</dbReference>
<dbReference type="GO" id="GO:0005737">
    <property type="term" value="C:cytoplasm"/>
    <property type="evidence" value="ECO:0007669"/>
    <property type="project" value="TreeGrafter"/>
</dbReference>
<reference evidence="4" key="1">
    <citation type="submission" date="2020-11" db="EMBL/GenBank/DDBJ databases">
        <authorList>
            <person name="Tran Van P."/>
        </authorList>
    </citation>
    <scope>NUCLEOTIDE SEQUENCE</scope>
</reference>
<evidence type="ECO:0000259" key="3">
    <source>
        <dbReference type="PROSITE" id="PS51857"/>
    </source>
</evidence>
<dbReference type="PANTHER" id="PTHR12962">
    <property type="entry name" value="CALCIUM-REGULATED HEAT STABLE PROTEIN CRHSP-24-RELATED"/>
    <property type="match status" value="1"/>
</dbReference>
<dbReference type="Gene3D" id="2.40.50.140">
    <property type="entry name" value="Nucleic acid-binding proteins"/>
    <property type="match status" value="1"/>
</dbReference>
<protein>
    <recommendedName>
        <fullName evidence="3">CSD domain-containing protein</fullName>
    </recommendedName>
</protein>
<dbReference type="PANTHER" id="PTHR12962:SF1">
    <property type="entry name" value="COLD SHOCK DOMAIN-CONTAINING PROTEIN CG9705"/>
    <property type="match status" value="1"/>
</dbReference>
<dbReference type="GO" id="GO:0003730">
    <property type="term" value="F:mRNA 3'-UTR binding"/>
    <property type="evidence" value="ECO:0007669"/>
    <property type="project" value="TreeGrafter"/>
</dbReference>
<feature type="domain" description="CSD" evidence="3">
    <location>
        <begin position="79"/>
        <end position="145"/>
    </location>
</feature>
<dbReference type="GO" id="GO:0043488">
    <property type="term" value="P:regulation of mRNA stability"/>
    <property type="evidence" value="ECO:0007669"/>
    <property type="project" value="TreeGrafter"/>
</dbReference>
<feature type="compositionally biased region" description="Low complexity" evidence="2">
    <location>
        <begin position="38"/>
        <end position="54"/>
    </location>
</feature>
<proteinExistence type="predicted"/>
<dbReference type="FunFam" id="2.40.50.140:FF:000086">
    <property type="entry name" value="Cold shock domain-containing protein C2"/>
    <property type="match status" value="1"/>
</dbReference>
<dbReference type="SMART" id="SM00357">
    <property type="entry name" value="CSP"/>
    <property type="match status" value="1"/>
</dbReference>
<dbReference type="InterPro" id="IPR012340">
    <property type="entry name" value="NA-bd_OB-fold"/>
</dbReference>